<dbReference type="EMBL" id="BAAAYV010000010">
    <property type="protein sequence ID" value="GAA3660067.1"/>
    <property type="molecule type" value="Genomic_DNA"/>
</dbReference>
<feature type="region of interest" description="Disordered" evidence="1">
    <location>
        <begin position="36"/>
        <end position="71"/>
    </location>
</feature>
<evidence type="ECO:0000256" key="1">
    <source>
        <dbReference type="SAM" id="MobiDB-lite"/>
    </source>
</evidence>
<proteinExistence type="predicted"/>
<evidence type="ECO:0000313" key="3">
    <source>
        <dbReference type="Proteomes" id="UP001410795"/>
    </source>
</evidence>
<keyword evidence="3" id="KW-1185">Reference proteome</keyword>
<dbReference type="RefSeq" id="WP_221860531.1">
    <property type="nucleotide sequence ID" value="NZ_BAAAYV010000010.1"/>
</dbReference>
<organism evidence="2 3">
    <name type="scientific">Microbacterium marinilacus</name>
    <dbReference type="NCBI Taxonomy" id="415209"/>
    <lineage>
        <taxon>Bacteria</taxon>
        <taxon>Bacillati</taxon>
        <taxon>Actinomycetota</taxon>
        <taxon>Actinomycetes</taxon>
        <taxon>Micrococcales</taxon>
        <taxon>Microbacteriaceae</taxon>
        <taxon>Microbacterium</taxon>
    </lineage>
</organism>
<sequence>MAEKAPLRTRIREAGGLYLWFNSALIRLAGPPHVSPNLPRNRDADPCGHCGARKDEHRAQADGSLACPTPR</sequence>
<feature type="compositionally biased region" description="Basic and acidic residues" evidence="1">
    <location>
        <begin position="40"/>
        <end position="60"/>
    </location>
</feature>
<reference evidence="3" key="1">
    <citation type="journal article" date="2019" name="Int. J. Syst. Evol. Microbiol.">
        <title>The Global Catalogue of Microorganisms (GCM) 10K type strain sequencing project: providing services to taxonomists for standard genome sequencing and annotation.</title>
        <authorList>
            <consortium name="The Broad Institute Genomics Platform"/>
            <consortium name="The Broad Institute Genome Sequencing Center for Infectious Disease"/>
            <person name="Wu L."/>
            <person name="Ma J."/>
        </authorList>
    </citation>
    <scope>NUCLEOTIDE SEQUENCE [LARGE SCALE GENOMIC DNA]</scope>
    <source>
        <strain evidence="3">JCM 16546</strain>
    </source>
</reference>
<comment type="caution">
    <text evidence="2">The sequence shown here is derived from an EMBL/GenBank/DDBJ whole genome shotgun (WGS) entry which is preliminary data.</text>
</comment>
<gene>
    <name evidence="2" type="ORF">GCM10022202_21160</name>
</gene>
<dbReference type="Proteomes" id="UP001410795">
    <property type="component" value="Unassembled WGS sequence"/>
</dbReference>
<evidence type="ECO:0000313" key="2">
    <source>
        <dbReference type="EMBL" id="GAA3660067.1"/>
    </source>
</evidence>
<accession>A0ABP7BI89</accession>
<name>A0ABP7BI89_9MICO</name>
<protein>
    <submittedName>
        <fullName evidence="2">Uncharacterized protein</fullName>
    </submittedName>
</protein>